<dbReference type="InterPro" id="IPR002792">
    <property type="entry name" value="TRAM_dom"/>
</dbReference>
<evidence type="ECO:0000256" key="1">
    <source>
        <dbReference type="ARBA" id="ARBA00022485"/>
    </source>
</evidence>
<keyword evidence="2 6" id="KW-0489">Methyltransferase</keyword>
<evidence type="ECO:0000256" key="4">
    <source>
        <dbReference type="ARBA" id="ARBA00022691"/>
    </source>
</evidence>
<dbReference type="PROSITE" id="PS01230">
    <property type="entry name" value="TRMA_1"/>
    <property type="match status" value="1"/>
</dbReference>
<dbReference type="Pfam" id="PF01938">
    <property type="entry name" value="TRAM"/>
    <property type="match status" value="1"/>
</dbReference>
<keyword evidence="5" id="KW-0411">Iron-sulfur</keyword>
<keyword evidence="4 6" id="KW-0949">S-adenosyl-L-methionine</keyword>
<dbReference type="GO" id="GO:0008168">
    <property type="term" value="F:methyltransferase activity"/>
    <property type="evidence" value="ECO:0007669"/>
    <property type="project" value="UniProtKB-KW"/>
</dbReference>
<evidence type="ECO:0000259" key="8">
    <source>
        <dbReference type="PROSITE" id="PS50926"/>
    </source>
</evidence>
<proteinExistence type="inferred from homology"/>
<dbReference type="RefSeq" id="WP_149891060.1">
    <property type="nucleotide sequence ID" value="NZ_JBHUFA010000001.1"/>
</dbReference>
<dbReference type="Gene3D" id="2.40.50.140">
    <property type="entry name" value="Nucleic acid-binding proteins"/>
    <property type="match status" value="1"/>
</dbReference>
<dbReference type="PROSITE" id="PS51687">
    <property type="entry name" value="SAM_MT_RNA_M5U"/>
    <property type="match status" value="1"/>
</dbReference>
<dbReference type="PANTHER" id="PTHR11061">
    <property type="entry name" value="RNA M5U METHYLTRANSFERASE"/>
    <property type="match status" value="1"/>
</dbReference>
<name>A0ABW4JUP9_9HYPH</name>
<evidence type="ECO:0000256" key="7">
    <source>
        <dbReference type="PROSITE-ProRule" id="PRU10015"/>
    </source>
</evidence>
<reference evidence="10" key="1">
    <citation type="journal article" date="2019" name="Int. J. Syst. Evol. Microbiol.">
        <title>The Global Catalogue of Microorganisms (GCM) 10K type strain sequencing project: providing services to taxonomists for standard genome sequencing and annotation.</title>
        <authorList>
            <consortium name="The Broad Institute Genomics Platform"/>
            <consortium name="The Broad Institute Genome Sequencing Center for Infectious Disease"/>
            <person name="Wu L."/>
            <person name="Ma J."/>
        </authorList>
    </citation>
    <scope>NUCLEOTIDE SEQUENCE [LARGE SCALE GENOMIC DNA]</scope>
    <source>
        <strain evidence="10">JCM 3369</strain>
    </source>
</reference>
<dbReference type="EMBL" id="JBHUFA010000001">
    <property type="protein sequence ID" value="MFD1695173.1"/>
    <property type="molecule type" value="Genomic_DNA"/>
</dbReference>
<sequence length="411" mass="43804">MTQDAQTLTISTLGHRGDGIAETPAGSLFVPGSLPGETVRAKVDKGRATVLELLEASADRVTPICRHIDECGGCTVQHLATAPYLDWKRDMVVKALATHAIEAPVAPTIASAPHSRRRAVLTATRAGRAILLGYHQKASHKLTDIRECPVLMPEIVRLLPGLRKLSSELMPKKGDLRFTVLMTGGGADVAVEGAARDFERRLPALSQATMELDLARLSVNGEVVLEIRPPQLTMGKTAVVAPPAGFTQATQEAEEALAGLVLDGLQGCRSVADLFCGSGTFALRLAMAANVHAVEGDAAAVKSLVQALNRTQGLKKVTTERRDLFRRPLMAAELAAFDGVVFDPPRAGASTQAEQLALSGVKRIVAVSCNPATLARDLRILLDGGYRIREVTPVDQFLYSTHVEAVAILKK</sequence>
<dbReference type="PROSITE" id="PS50926">
    <property type="entry name" value="TRAM"/>
    <property type="match status" value="1"/>
</dbReference>
<dbReference type="InterPro" id="IPR010280">
    <property type="entry name" value="U5_MeTrfase_fam"/>
</dbReference>
<evidence type="ECO:0000256" key="5">
    <source>
        <dbReference type="ARBA" id="ARBA00023014"/>
    </source>
</evidence>
<organism evidence="9 10">
    <name type="scientific">Roseibium aestuarii</name>
    <dbReference type="NCBI Taxonomy" id="2600299"/>
    <lineage>
        <taxon>Bacteria</taxon>
        <taxon>Pseudomonadati</taxon>
        <taxon>Pseudomonadota</taxon>
        <taxon>Alphaproteobacteria</taxon>
        <taxon>Hyphomicrobiales</taxon>
        <taxon>Stappiaceae</taxon>
        <taxon>Roseibium</taxon>
    </lineage>
</organism>
<dbReference type="GO" id="GO:0032259">
    <property type="term" value="P:methylation"/>
    <property type="evidence" value="ECO:0007669"/>
    <property type="project" value="UniProtKB-KW"/>
</dbReference>
<keyword evidence="1" id="KW-0408">Iron</keyword>
<dbReference type="Proteomes" id="UP001597327">
    <property type="component" value="Unassembled WGS sequence"/>
</dbReference>
<dbReference type="Gene3D" id="3.40.50.150">
    <property type="entry name" value="Vaccinia Virus protein VP39"/>
    <property type="match status" value="1"/>
</dbReference>
<gene>
    <name evidence="9" type="ORF">ACFSC7_06570</name>
</gene>
<feature type="active site" description="Nucleophile" evidence="6">
    <location>
        <position position="369"/>
    </location>
</feature>
<feature type="domain" description="TRAM" evidence="8">
    <location>
        <begin position="1"/>
        <end position="55"/>
    </location>
</feature>
<evidence type="ECO:0000313" key="9">
    <source>
        <dbReference type="EMBL" id="MFD1695173.1"/>
    </source>
</evidence>
<feature type="binding site" evidence="6">
    <location>
        <position position="275"/>
    </location>
    <ligand>
        <name>S-adenosyl-L-methionine</name>
        <dbReference type="ChEBI" id="CHEBI:59789"/>
    </ligand>
</feature>
<dbReference type="InterPro" id="IPR030390">
    <property type="entry name" value="MeTrfase_TrmA_AS"/>
</dbReference>
<feature type="binding site" evidence="6">
    <location>
        <position position="248"/>
    </location>
    <ligand>
        <name>S-adenosyl-L-methionine</name>
        <dbReference type="ChEBI" id="CHEBI:59789"/>
    </ligand>
</feature>
<comment type="similarity">
    <text evidence="6">Belongs to the class I-like SAM-binding methyltransferase superfamily. RNA M5U methyltransferase family.</text>
</comment>
<evidence type="ECO:0000256" key="3">
    <source>
        <dbReference type="ARBA" id="ARBA00022679"/>
    </source>
</evidence>
<dbReference type="SUPFAM" id="SSF53335">
    <property type="entry name" value="S-adenosyl-L-methionine-dependent methyltransferases"/>
    <property type="match status" value="1"/>
</dbReference>
<dbReference type="CDD" id="cd02440">
    <property type="entry name" value="AdoMet_MTases"/>
    <property type="match status" value="1"/>
</dbReference>
<evidence type="ECO:0000256" key="6">
    <source>
        <dbReference type="PROSITE-ProRule" id="PRU01024"/>
    </source>
</evidence>
<evidence type="ECO:0000256" key="2">
    <source>
        <dbReference type="ARBA" id="ARBA00022603"/>
    </source>
</evidence>
<dbReference type="InterPro" id="IPR029063">
    <property type="entry name" value="SAM-dependent_MTases_sf"/>
</dbReference>
<evidence type="ECO:0000313" key="10">
    <source>
        <dbReference type="Proteomes" id="UP001597327"/>
    </source>
</evidence>
<keyword evidence="3 6" id="KW-0808">Transferase</keyword>
<keyword evidence="10" id="KW-1185">Reference proteome</keyword>
<dbReference type="PANTHER" id="PTHR11061:SF49">
    <property type="entry name" value="23S RRNA (URACIL(1939)-C(5))-METHYLTRANSFERASE RLMD"/>
    <property type="match status" value="1"/>
</dbReference>
<comment type="caution">
    <text evidence="9">The sequence shown here is derived from an EMBL/GenBank/DDBJ whole genome shotgun (WGS) entry which is preliminary data.</text>
</comment>
<keyword evidence="1" id="KW-0004">4Fe-4S</keyword>
<feature type="binding site" evidence="6">
    <location>
        <position position="343"/>
    </location>
    <ligand>
        <name>S-adenosyl-L-methionine</name>
        <dbReference type="ChEBI" id="CHEBI:59789"/>
    </ligand>
</feature>
<protein>
    <submittedName>
        <fullName evidence="9">Class I SAM-dependent RNA methyltransferase</fullName>
        <ecNumber evidence="9">2.1.1.-</ecNumber>
    </submittedName>
</protein>
<dbReference type="InterPro" id="IPR012340">
    <property type="entry name" value="NA-bd_OB-fold"/>
</dbReference>
<feature type="active site" evidence="7">
    <location>
        <position position="369"/>
    </location>
</feature>
<dbReference type="EC" id="2.1.1.-" evidence="9"/>
<dbReference type="SUPFAM" id="SSF50249">
    <property type="entry name" value="Nucleic acid-binding proteins"/>
    <property type="match status" value="1"/>
</dbReference>
<dbReference type="Pfam" id="PF05958">
    <property type="entry name" value="tRNA_U5-meth_tr"/>
    <property type="match status" value="1"/>
</dbReference>
<accession>A0ABW4JUP9</accession>
<dbReference type="Gene3D" id="2.40.50.1070">
    <property type="match status" value="1"/>
</dbReference>
<feature type="binding site" evidence="6">
    <location>
        <position position="295"/>
    </location>
    <ligand>
        <name>S-adenosyl-L-methionine</name>
        <dbReference type="ChEBI" id="CHEBI:59789"/>
    </ligand>
</feature>
<keyword evidence="1" id="KW-0479">Metal-binding</keyword>